<name>A0A433RU29_9BACL</name>
<keyword evidence="1" id="KW-0472">Membrane</keyword>
<dbReference type="AlphaFoldDB" id="A0A433RU29"/>
<dbReference type="RefSeq" id="WP_126990943.1">
    <property type="nucleotide sequence ID" value="NZ_JTFC01000031.1"/>
</dbReference>
<sequence>MGKKVGIIIGVLVLLLAAAGGIYYYMTNTPKNKYLLSEKQSMETWGSYFDERFKNEVALQDEMVNESYRGSVKLSAEVSDSLLSSLGVPASMVESTNLVFNAGHDEKNQQSELSFVPTFAGTEIDKFEWTADKDAQYIAAPLFNDKLMVKNADMKKVYERIAGEPAPEDFDPSMLNLNELMASNMTQEEAEEMQYRYLKVVMDSLEDEQFEKGKETTDVFGKKEELNTVTMTLEDADIKRVLKNVGAELKKDEKIKKMFGSSITSVTTKSYEESIDDLLKDIDDEKFGKIVAKNFLDGKTIVKRDINWSGADGKEDNNMLFTMTEKVDDDVQVVAELKSSDQAVESFRLEGTSKGKGTVKDDYTVTSITEGEEFAINMKNDEKLDGNKRTNNIDFTITDQTGETYNAKYEGTLDSDVKNNKQTSKGTISFDVDGEPIKINIDTTTNVKEKLNVKADGAVDLNTLSDAELQELQDSIETNMEMLFSQFGA</sequence>
<protein>
    <submittedName>
        <fullName evidence="2">Uncharacterized protein</fullName>
    </submittedName>
</protein>
<evidence type="ECO:0000256" key="1">
    <source>
        <dbReference type="SAM" id="Phobius"/>
    </source>
</evidence>
<evidence type="ECO:0000313" key="3">
    <source>
        <dbReference type="Proteomes" id="UP000288623"/>
    </source>
</evidence>
<comment type="caution">
    <text evidence="2">The sequence shown here is derived from an EMBL/GenBank/DDBJ whole genome shotgun (WGS) entry which is preliminary data.</text>
</comment>
<reference evidence="2 3" key="1">
    <citation type="submission" date="2014-11" db="EMBL/GenBank/DDBJ databases">
        <title>Genome sequence and analysis of novel Kurthia sp.</title>
        <authorList>
            <person name="Lawson J.N."/>
            <person name="Gonzalez J.E."/>
            <person name="Rinauldi L."/>
            <person name="Xuan Z."/>
            <person name="Firman A."/>
            <person name="Shaddox L."/>
            <person name="Trudeau A."/>
            <person name="Shah S."/>
            <person name="Reiman D."/>
        </authorList>
    </citation>
    <scope>NUCLEOTIDE SEQUENCE [LARGE SCALE GENOMIC DNA]</scope>
    <source>
        <strain evidence="2 3">3B1D</strain>
    </source>
</reference>
<proteinExistence type="predicted"/>
<keyword evidence="1" id="KW-1133">Transmembrane helix</keyword>
<keyword evidence="3" id="KW-1185">Reference proteome</keyword>
<feature type="transmembrane region" description="Helical" evidence="1">
    <location>
        <begin position="7"/>
        <end position="26"/>
    </location>
</feature>
<dbReference type="EMBL" id="JTFC01000031">
    <property type="protein sequence ID" value="RUS55672.1"/>
    <property type="molecule type" value="Genomic_DNA"/>
</dbReference>
<gene>
    <name evidence="2" type="ORF">QI30_12210</name>
</gene>
<organism evidence="2 3">
    <name type="scientific">Candidatus Kurthia intestinigallinarum</name>
    <dbReference type="NCBI Taxonomy" id="1562256"/>
    <lineage>
        <taxon>Bacteria</taxon>
        <taxon>Bacillati</taxon>
        <taxon>Bacillota</taxon>
        <taxon>Bacilli</taxon>
        <taxon>Bacillales</taxon>
        <taxon>Caryophanaceae</taxon>
        <taxon>Kurthia</taxon>
    </lineage>
</organism>
<evidence type="ECO:0000313" key="2">
    <source>
        <dbReference type="EMBL" id="RUS55672.1"/>
    </source>
</evidence>
<dbReference type="OrthoDB" id="2456475at2"/>
<dbReference type="Proteomes" id="UP000288623">
    <property type="component" value="Unassembled WGS sequence"/>
</dbReference>
<accession>A0A433RU29</accession>
<keyword evidence="1" id="KW-0812">Transmembrane</keyword>